<dbReference type="SUPFAM" id="SSF54928">
    <property type="entry name" value="RNA-binding domain, RBD"/>
    <property type="match status" value="1"/>
</dbReference>
<organism evidence="4 5">
    <name type="scientific">Protomyces lactucae-debilis</name>
    <dbReference type="NCBI Taxonomy" id="2754530"/>
    <lineage>
        <taxon>Eukaryota</taxon>
        <taxon>Fungi</taxon>
        <taxon>Dikarya</taxon>
        <taxon>Ascomycota</taxon>
        <taxon>Taphrinomycotina</taxon>
        <taxon>Taphrinomycetes</taxon>
        <taxon>Taphrinales</taxon>
        <taxon>Protomycetaceae</taxon>
        <taxon>Protomyces</taxon>
    </lineage>
</organism>
<evidence type="ECO:0000256" key="2">
    <source>
        <dbReference type="PROSITE-ProRule" id="PRU00176"/>
    </source>
</evidence>
<evidence type="ECO:0000256" key="1">
    <source>
        <dbReference type="ARBA" id="ARBA00022884"/>
    </source>
</evidence>
<evidence type="ECO:0000259" key="3">
    <source>
        <dbReference type="PROSITE" id="PS50102"/>
    </source>
</evidence>
<dbReference type="SMART" id="SM00360">
    <property type="entry name" value="RRM"/>
    <property type="match status" value="1"/>
</dbReference>
<protein>
    <submittedName>
        <fullName evidence="4">Cold-inducible RNA-binding protein</fullName>
    </submittedName>
</protein>
<dbReference type="InterPro" id="IPR003954">
    <property type="entry name" value="RRM_euk-type"/>
</dbReference>
<evidence type="ECO:0000313" key="5">
    <source>
        <dbReference type="Proteomes" id="UP000193685"/>
    </source>
</evidence>
<dbReference type="OrthoDB" id="439808at2759"/>
<dbReference type="RefSeq" id="XP_040725014.1">
    <property type="nucleotide sequence ID" value="XM_040867293.1"/>
</dbReference>
<evidence type="ECO:0000313" key="4">
    <source>
        <dbReference type="EMBL" id="ORY81880.1"/>
    </source>
</evidence>
<name>A0A1Y2FD76_PROLT</name>
<feature type="non-terminal residue" evidence="4">
    <location>
        <position position="1"/>
    </location>
</feature>
<reference evidence="4 5" key="1">
    <citation type="submission" date="2016-07" db="EMBL/GenBank/DDBJ databases">
        <title>Pervasive Adenine N6-methylation of Active Genes in Fungi.</title>
        <authorList>
            <consortium name="DOE Joint Genome Institute"/>
            <person name="Mondo S.J."/>
            <person name="Dannebaum R.O."/>
            <person name="Kuo R.C."/>
            <person name="Labutti K."/>
            <person name="Haridas S."/>
            <person name="Kuo A."/>
            <person name="Salamov A."/>
            <person name="Ahrendt S.R."/>
            <person name="Lipzen A."/>
            <person name="Sullivan W."/>
            <person name="Andreopoulos W.B."/>
            <person name="Clum A."/>
            <person name="Lindquist E."/>
            <person name="Daum C."/>
            <person name="Ramamoorthy G.K."/>
            <person name="Gryganskyi A."/>
            <person name="Culley D."/>
            <person name="Magnuson J.K."/>
            <person name="James T.Y."/>
            <person name="O'Malley M.A."/>
            <person name="Stajich J.E."/>
            <person name="Spatafora J.W."/>
            <person name="Visel A."/>
            <person name="Grigoriev I.V."/>
        </authorList>
    </citation>
    <scope>NUCLEOTIDE SEQUENCE [LARGE SCALE GENOMIC DNA]</scope>
    <source>
        <strain evidence="4 5">12-1054</strain>
    </source>
</reference>
<dbReference type="InterPro" id="IPR052462">
    <property type="entry name" value="SLIRP/GR-RBP-like"/>
</dbReference>
<dbReference type="InterPro" id="IPR000504">
    <property type="entry name" value="RRM_dom"/>
</dbReference>
<dbReference type="GO" id="GO:0003723">
    <property type="term" value="F:RNA binding"/>
    <property type="evidence" value="ECO:0007669"/>
    <property type="project" value="UniProtKB-UniRule"/>
</dbReference>
<sequence length="79" mass="8693">KLFVGGLSWGTVDAVLYDEFGKYGAIDEAIVVRDKMTGKSRGFGFVRFQEAEDAQRAKEATDGQSLDGRVVRVDFASEK</sequence>
<feature type="domain" description="RRM" evidence="3">
    <location>
        <begin position="1"/>
        <end position="78"/>
    </location>
</feature>
<keyword evidence="1 2" id="KW-0694">RNA-binding</keyword>
<dbReference type="GeneID" id="63783892"/>
<keyword evidence="5" id="KW-1185">Reference proteome</keyword>
<dbReference type="Pfam" id="PF00076">
    <property type="entry name" value="RRM_1"/>
    <property type="match status" value="1"/>
</dbReference>
<proteinExistence type="predicted"/>
<gene>
    <name evidence="4" type="ORF">BCR37DRAFT_338224</name>
</gene>
<dbReference type="SMART" id="SM00361">
    <property type="entry name" value="RRM_1"/>
    <property type="match status" value="1"/>
</dbReference>
<dbReference type="Gene3D" id="3.30.70.330">
    <property type="match status" value="1"/>
</dbReference>
<dbReference type="EMBL" id="MCFI01000010">
    <property type="protein sequence ID" value="ORY81880.1"/>
    <property type="molecule type" value="Genomic_DNA"/>
</dbReference>
<dbReference type="PROSITE" id="PS50102">
    <property type="entry name" value="RRM"/>
    <property type="match status" value="1"/>
</dbReference>
<feature type="non-terminal residue" evidence="4">
    <location>
        <position position="79"/>
    </location>
</feature>
<dbReference type="Proteomes" id="UP000193685">
    <property type="component" value="Unassembled WGS sequence"/>
</dbReference>
<accession>A0A1Y2FD76</accession>
<dbReference type="OMA" id="WFDDNES"/>
<dbReference type="STRING" id="56484.A0A1Y2FD76"/>
<dbReference type="InterPro" id="IPR035979">
    <property type="entry name" value="RBD_domain_sf"/>
</dbReference>
<comment type="caution">
    <text evidence="4">The sequence shown here is derived from an EMBL/GenBank/DDBJ whole genome shotgun (WGS) entry which is preliminary data.</text>
</comment>
<dbReference type="PANTHER" id="PTHR48027">
    <property type="entry name" value="HETEROGENEOUS NUCLEAR RIBONUCLEOPROTEIN 87F-RELATED"/>
    <property type="match status" value="1"/>
</dbReference>
<dbReference type="InterPro" id="IPR012677">
    <property type="entry name" value="Nucleotide-bd_a/b_plait_sf"/>
</dbReference>
<dbReference type="AlphaFoldDB" id="A0A1Y2FD76"/>